<dbReference type="PROSITE" id="PS51365">
    <property type="entry name" value="RENAL_DIPEPTIDASE_2"/>
    <property type="match status" value="1"/>
</dbReference>
<dbReference type="Gene3D" id="3.20.20.140">
    <property type="entry name" value="Metal-dependent hydrolases"/>
    <property type="match status" value="1"/>
</dbReference>
<accession>A0ABT8N2P3</accession>
<dbReference type="PANTHER" id="PTHR10443:SF12">
    <property type="entry name" value="DIPEPTIDASE"/>
    <property type="match status" value="1"/>
</dbReference>
<dbReference type="Pfam" id="PF01244">
    <property type="entry name" value="Peptidase_M19"/>
    <property type="match status" value="1"/>
</dbReference>
<keyword evidence="1" id="KW-0645">Protease</keyword>
<dbReference type="RefSeq" id="WP_301723526.1">
    <property type="nucleotide sequence ID" value="NZ_JAUJWV010000001.1"/>
</dbReference>
<evidence type="ECO:0000313" key="1">
    <source>
        <dbReference type="EMBL" id="MDN7241969.1"/>
    </source>
</evidence>
<dbReference type="InterPro" id="IPR032466">
    <property type="entry name" value="Metal_Hydrolase"/>
</dbReference>
<dbReference type="EC" id="3.4.13.19" evidence="1"/>
<dbReference type="EMBL" id="JAUJWV010000001">
    <property type="protein sequence ID" value="MDN7241969.1"/>
    <property type="molecule type" value="Genomic_DNA"/>
</dbReference>
<protein>
    <submittedName>
        <fullName evidence="1">Dipeptidase</fullName>
        <ecNumber evidence="1">3.4.13.19</ecNumber>
    </submittedName>
</protein>
<evidence type="ECO:0000313" key="2">
    <source>
        <dbReference type="Proteomes" id="UP001172055"/>
    </source>
</evidence>
<reference evidence="1 2" key="1">
    <citation type="submission" date="2023-06" db="EMBL/GenBank/DDBJ databases">
        <title>Novel species in genus Planococcus.</title>
        <authorList>
            <person name="Ning S."/>
        </authorList>
    </citation>
    <scope>NUCLEOTIDE SEQUENCE [LARGE SCALE GENOMIC DNA]</scope>
    <source>
        <strain evidence="1 2">N028</strain>
    </source>
</reference>
<dbReference type="PANTHER" id="PTHR10443">
    <property type="entry name" value="MICROSOMAL DIPEPTIDASE"/>
    <property type="match status" value="1"/>
</dbReference>
<name>A0ABT8N2P3_9BACL</name>
<organism evidence="1 2">
    <name type="scientific">Planococcus shixiaomingii</name>
    <dbReference type="NCBI Taxonomy" id="3058393"/>
    <lineage>
        <taxon>Bacteria</taxon>
        <taxon>Bacillati</taxon>
        <taxon>Bacillota</taxon>
        <taxon>Bacilli</taxon>
        <taxon>Bacillales</taxon>
        <taxon>Caryophanaceae</taxon>
        <taxon>Planococcus</taxon>
    </lineage>
</organism>
<keyword evidence="1" id="KW-0224">Dipeptidase</keyword>
<dbReference type="GO" id="GO:0016805">
    <property type="term" value="F:dipeptidase activity"/>
    <property type="evidence" value="ECO:0007669"/>
    <property type="project" value="UniProtKB-KW"/>
</dbReference>
<keyword evidence="2" id="KW-1185">Reference proteome</keyword>
<dbReference type="Proteomes" id="UP001172055">
    <property type="component" value="Unassembled WGS sequence"/>
</dbReference>
<gene>
    <name evidence="1" type="ORF">QWY14_09180</name>
</gene>
<proteinExistence type="predicted"/>
<sequence>MKIIDTHCDALLKLQVTNRKFMFQEGPLNYIDSDKLDTNFQRLQQGGVKVQFFAIFVYPEIPTDEKWQHALEQIDLFYTQVIGNNPAMKHIKKWEEIDELKEGEIGAVLTLEGADAFGNDLAKLRHLYRAGVLSIGLTWNNANLCADGAGEPRGGGLTLLGKEVVKLNNENRIFTDVSHLSAASFWDVIELAHFPIASHSNARALCDHPRNLDDGQIKAMFAKNGLIDVVFCLEFIKKDISNVTIADLIKHIDHLCSLGGVRNVGIGSDFDGISAYIKDLENASKFQNLINELQKHYTESEVEGFAFRNFLEHRPGIVVAT</sequence>
<dbReference type="InterPro" id="IPR008257">
    <property type="entry name" value="Pept_M19"/>
</dbReference>
<dbReference type="CDD" id="cd01301">
    <property type="entry name" value="rDP_like"/>
    <property type="match status" value="1"/>
</dbReference>
<dbReference type="SUPFAM" id="SSF51556">
    <property type="entry name" value="Metallo-dependent hydrolases"/>
    <property type="match status" value="1"/>
</dbReference>
<comment type="caution">
    <text evidence="1">The sequence shown here is derived from an EMBL/GenBank/DDBJ whole genome shotgun (WGS) entry which is preliminary data.</text>
</comment>
<keyword evidence="1" id="KW-0378">Hydrolase</keyword>